<keyword evidence="2" id="KW-1133">Transmembrane helix</keyword>
<evidence type="ECO:0000259" key="3">
    <source>
        <dbReference type="Pfam" id="PF13828"/>
    </source>
</evidence>
<dbReference type="Proteomes" id="UP000630718">
    <property type="component" value="Unassembled WGS sequence"/>
</dbReference>
<reference evidence="5" key="1">
    <citation type="journal article" date="2014" name="Int. J. Syst. Evol. Microbiol.">
        <title>Complete genome sequence of Corynebacterium casei LMG S-19264T (=DSM 44701T), isolated from a smear-ripened cheese.</title>
        <authorList>
            <consortium name="US DOE Joint Genome Institute (JGI-PGF)"/>
            <person name="Walter F."/>
            <person name="Albersmeier A."/>
            <person name="Kalinowski J."/>
            <person name="Ruckert C."/>
        </authorList>
    </citation>
    <scope>NUCLEOTIDE SEQUENCE</scope>
    <source>
        <strain evidence="5">JCM 4477</strain>
    </source>
</reference>
<dbReference type="InterPro" id="IPR025241">
    <property type="entry name" value="DUF4190"/>
</dbReference>
<dbReference type="EMBL" id="BNBI01000011">
    <property type="protein sequence ID" value="GHF18018.1"/>
    <property type="molecule type" value="Genomic_DNA"/>
</dbReference>
<dbReference type="Pfam" id="PF13845">
    <property type="entry name" value="Septum_form"/>
    <property type="match status" value="1"/>
</dbReference>
<dbReference type="RefSeq" id="WP_373311279.1">
    <property type="nucleotide sequence ID" value="NZ_BNBI01000011.1"/>
</dbReference>
<accession>A0A919AP45</accession>
<keyword evidence="2" id="KW-0812">Transmembrane</keyword>
<evidence type="ECO:0000259" key="4">
    <source>
        <dbReference type="Pfam" id="PF13845"/>
    </source>
</evidence>
<feature type="region of interest" description="Disordered" evidence="1">
    <location>
        <begin position="346"/>
        <end position="366"/>
    </location>
</feature>
<protein>
    <submittedName>
        <fullName evidence="5">Membrane protein</fullName>
    </submittedName>
</protein>
<evidence type="ECO:0000313" key="5">
    <source>
        <dbReference type="EMBL" id="GHF18018.1"/>
    </source>
</evidence>
<evidence type="ECO:0000256" key="2">
    <source>
        <dbReference type="SAM" id="Phobius"/>
    </source>
</evidence>
<proteinExistence type="predicted"/>
<dbReference type="InterPro" id="IPR026004">
    <property type="entry name" value="Septum_form"/>
</dbReference>
<keyword evidence="6" id="KW-1185">Reference proteome</keyword>
<feature type="compositionally biased region" description="Gly residues" evidence="1">
    <location>
        <begin position="356"/>
        <end position="366"/>
    </location>
</feature>
<sequence length="366" mass="38301">MSIPPPPQMAWGHPHHAPPRPAPVNGLAISALVLGVLCFLPAVGLVLGLVALGQIKRRGERGKGLAVGGAVLSSLGLVLWATALATGGASAFWDGFREGVDGESTAYALTTGQCFDAPGGSLEGITYDIEQVPCAGEHDGEVFASFDLPGGAYPGDDEITRSADDRCYALDSDYAMDAWALPADVDVYYLTPTRQSWRLGDREVTCLFGNTDEHGTLTGSLRNDETTLDADQVAYLKADAVLDAALESEPGAGYAEDDLSGHRAWAGRVADAVAERAGLLRDRTWPAAARRPVADLADRLDRAGAEWRRAADAPDADTFYEHCGKGYDLIDPAGAVTARKALGLATTPPSYEDTGDAGGDGGGMEV</sequence>
<dbReference type="Pfam" id="PF13828">
    <property type="entry name" value="DUF4190"/>
    <property type="match status" value="1"/>
</dbReference>
<evidence type="ECO:0000256" key="1">
    <source>
        <dbReference type="SAM" id="MobiDB-lite"/>
    </source>
</evidence>
<feature type="domain" description="Septum formation-related" evidence="4">
    <location>
        <begin position="112"/>
        <end position="219"/>
    </location>
</feature>
<comment type="caution">
    <text evidence="5">The sequence shown here is derived from an EMBL/GenBank/DDBJ whole genome shotgun (WGS) entry which is preliminary data.</text>
</comment>
<evidence type="ECO:0000313" key="6">
    <source>
        <dbReference type="Proteomes" id="UP000630718"/>
    </source>
</evidence>
<dbReference type="AlphaFoldDB" id="A0A919AP45"/>
<feature type="transmembrane region" description="Helical" evidence="2">
    <location>
        <begin position="64"/>
        <end position="83"/>
    </location>
</feature>
<name>A0A919AP45_9ACTN</name>
<gene>
    <name evidence="5" type="ORF">GCM10018772_48880</name>
</gene>
<keyword evidence="2" id="KW-0472">Membrane</keyword>
<reference evidence="5" key="2">
    <citation type="submission" date="2020-09" db="EMBL/GenBank/DDBJ databases">
        <authorList>
            <person name="Sun Q."/>
            <person name="Ohkuma M."/>
        </authorList>
    </citation>
    <scope>NUCLEOTIDE SEQUENCE</scope>
    <source>
        <strain evidence="5">JCM 4477</strain>
    </source>
</reference>
<feature type="transmembrane region" description="Helical" evidence="2">
    <location>
        <begin position="27"/>
        <end position="52"/>
    </location>
</feature>
<organism evidence="5 6">
    <name type="scientific">Streptomyces fumanus</name>
    <dbReference type="NCBI Taxonomy" id="67302"/>
    <lineage>
        <taxon>Bacteria</taxon>
        <taxon>Bacillati</taxon>
        <taxon>Actinomycetota</taxon>
        <taxon>Actinomycetes</taxon>
        <taxon>Kitasatosporales</taxon>
        <taxon>Streptomycetaceae</taxon>
        <taxon>Streptomyces</taxon>
    </lineage>
</organism>
<feature type="domain" description="DUF4190" evidence="3">
    <location>
        <begin position="27"/>
        <end position="81"/>
    </location>
</feature>